<dbReference type="EMBL" id="CP097510">
    <property type="protein sequence ID" value="URE34939.1"/>
    <property type="molecule type" value="Genomic_DNA"/>
</dbReference>
<sequence>MSSSPKIKVNQERREGFIHIEVDFSEASKNLIFQLKKHTYDMQLPVILKLSEAGCRLNLSRGLNTIKDFELTAGLMPNIYHQVDLRMLKANLSKKAPDVTFSHWKPLFHRLWLLSLLLFLLLIAKKVVNPFVTAVCVCLPEITHVDVKACETFLISRVHTHDSKITELKTAKIRASVVFFNEWVLQTQRMKKTKRLFFVKKGSGLLDELSMKEPEAPAESSLYTSTSATPEAFAFIHKPVSHFLNSSPSLSQHVETAESFSPVPSPLSSGGLHVNHMKAGKTSYMTVKEKLPTSAIATQRTSSTAPKHLVSRLDETSSSESPSTPPQAHPWDYFGLSHPIDKQLSFQNNRGLNHGFDNADEISHLGEEEGIPELEDEGNRRASTNEKSDLDSEDDFDEPSNETLVRMFKNQNLISEQLQSEYATSQFMKDIISEAKHQNGDNMKLINGTSETYKTPEMTPTTVAPDEVAVPINAKAKESDPQIKHDSRDILSCMKEIEELFMKASESGREVPRMLEANKVQFRPLFPEEKAHRSKASAFFTNCLACCKEGTSYPHVYVPNEMKYLTWHRSMSSLSSSSRNFLGPTVKDDTEDLSSGLFSNMYMNSGSHASTLDRLYAWERKLYDEVKASGIIRREYDMKCRVLQHKESIGESRISVDKTRAVVKDLHSRIRVAIQRIDSISKKIEEIRDKELQPQLEELIEGLTRMWRTMRNYHNHQYNIILSASTNGSTKVSVRSEWQHQSTFLELELNSLGSNFTEWMSAHKSYLEAINGWLLKCIVLSLKQKKSSRRPQPFSPKRAIAPPIYVTCRDWLNLLDQLPTKEVVSSIKDLVNVTTHFFPCPEKGHATSKSSFSLPQKAEQKELGEHIQKNDSPVDCSLNYDHLQSALTILLDRLRNFAESSVSKYEALQKSIEDARAAYERE</sequence>
<dbReference type="PANTHER" id="PTHR21450">
    <property type="entry name" value="PROTEIN ALTERED PHOSPHATE STARVATION RESPONSE 1"/>
    <property type="match status" value="1"/>
</dbReference>
<evidence type="ECO:0000313" key="3">
    <source>
        <dbReference type="EMBL" id="URE34939.1"/>
    </source>
</evidence>
<dbReference type="Pfam" id="PF04782">
    <property type="entry name" value="DUF632"/>
    <property type="match status" value="1"/>
</dbReference>
<organism evidence="3 4">
    <name type="scientific">Musa troglodytarum</name>
    <name type="common">fe'i banana</name>
    <dbReference type="NCBI Taxonomy" id="320322"/>
    <lineage>
        <taxon>Eukaryota</taxon>
        <taxon>Viridiplantae</taxon>
        <taxon>Streptophyta</taxon>
        <taxon>Embryophyta</taxon>
        <taxon>Tracheophyta</taxon>
        <taxon>Spermatophyta</taxon>
        <taxon>Magnoliopsida</taxon>
        <taxon>Liliopsida</taxon>
        <taxon>Zingiberales</taxon>
        <taxon>Musaceae</taxon>
        <taxon>Musa</taxon>
    </lineage>
</organism>
<accession>A0A9E7L1W8</accession>
<keyword evidence="4" id="KW-1185">Reference proteome</keyword>
<dbReference type="AlphaFoldDB" id="A0A9E7L1W8"/>
<feature type="domain" description="DUF632" evidence="2">
    <location>
        <begin position="491"/>
        <end position="834"/>
    </location>
</feature>
<dbReference type="PANTHER" id="PTHR21450:SF6">
    <property type="entry name" value="EXPRESSED PROTEIN"/>
    <property type="match status" value="1"/>
</dbReference>
<protein>
    <recommendedName>
        <fullName evidence="2">DUF632 domain-containing protein</fullName>
    </recommendedName>
</protein>
<feature type="compositionally biased region" description="Basic and acidic residues" evidence="1">
    <location>
        <begin position="377"/>
        <end position="390"/>
    </location>
</feature>
<dbReference type="InterPro" id="IPR006867">
    <property type="entry name" value="DUF632"/>
</dbReference>
<name>A0A9E7L1W8_9LILI</name>
<gene>
    <name evidence="3" type="ORF">MUK42_13229</name>
</gene>
<dbReference type="Proteomes" id="UP001055439">
    <property type="component" value="Chromosome 8"/>
</dbReference>
<evidence type="ECO:0000313" key="4">
    <source>
        <dbReference type="Proteomes" id="UP001055439"/>
    </source>
</evidence>
<proteinExistence type="predicted"/>
<reference evidence="3" key="1">
    <citation type="submission" date="2022-05" db="EMBL/GenBank/DDBJ databases">
        <title>The Musa troglodytarum L. genome provides insights into the mechanism of non-climacteric behaviour and enrichment of carotenoids.</title>
        <authorList>
            <person name="Wang J."/>
        </authorList>
    </citation>
    <scope>NUCLEOTIDE SEQUENCE</scope>
    <source>
        <tissue evidence="3">Leaf</tissue>
    </source>
</reference>
<feature type="region of interest" description="Disordered" evidence="1">
    <location>
        <begin position="371"/>
        <end position="398"/>
    </location>
</feature>
<feature type="compositionally biased region" description="Polar residues" evidence="1">
    <location>
        <begin position="295"/>
        <end position="305"/>
    </location>
</feature>
<evidence type="ECO:0000259" key="2">
    <source>
        <dbReference type="Pfam" id="PF04782"/>
    </source>
</evidence>
<feature type="region of interest" description="Disordered" evidence="1">
    <location>
        <begin position="295"/>
        <end position="334"/>
    </location>
</feature>
<evidence type="ECO:0000256" key="1">
    <source>
        <dbReference type="SAM" id="MobiDB-lite"/>
    </source>
</evidence>
<dbReference type="OrthoDB" id="694308at2759"/>